<dbReference type="InterPro" id="IPR025705">
    <property type="entry name" value="Beta_hexosaminidase_sua/sub"/>
</dbReference>
<name>A0A146K9P5_9EUKA</name>
<protein>
    <recommendedName>
        <fullName evidence="3">beta-N-acetylhexosaminidase</fullName>
        <ecNumber evidence="3">3.2.1.52</ecNumber>
    </recommendedName>
</protein>
<reference evidence="7" key="1">
    <citation type="submission" date="2015-07" db="EMBL/GenBank/DDBJ databases">
        <title>Adaptation to a free-living lifestyle via gene acquisitions in the diplomonad Trepomonas sp. PC1.</title>
        <authorList>
            <person name="Xu F."/>
            <person name="Jerlstrom-Hultqvist J."/>
            <person name="Kolisko M."/>
            <person name="Simpson A.G.B."/>
            <person name="Roger A.J."/>
            <person name="Svard S.G."/>
            <person name="Andersson J.O."/>
        </authorList>
    </citation>
    <scope>NUCLEOTIDE SEQUENCE</scope>
    <source>
        <strain evidence="7">PC1</strain>
    </source>
</reference>
<feature type="active site" description="Proton donor" evidence="5">
    <location>
        <position position="213"/>
    </location>
</feature>
<comment type="catalytic activity">
    <reaction evidence="1">
        <text>Hydrolysis of terminal non-reducing N-acetyl-D-hexosamine residues in N-acetyl-beta-D-hexosaminides.</text>
        <dbReference type="EC" id="3.2.1.52"/>
    </reaction>
</comment>
<dbReference type="EC" id="3.2.1.52" evidence="3"/>
<evidence type="ECO:0000313" key="7">
    <source>
        <dbReference type="EMBL" id="JAP93582.1"/>
    </source>
</evidence>
<dbReference type="AlphaFoldDB" id="A0A146K9P5"/>
<proteinExistence type="inferred from homology"/>
<comment type="similarity">
    <text evidence="2">Belongs to the glycosyl hydrolase 20 family.</text>
</comment>
<dbReference type="PIRSF" id="PIRSF001093">
    <property type="entry name" value="B-hxosamndse_ab_euk"/>
    <property type="match status" value="1"/>
</dbReference>
<evidence type="ECO:0000259" key="6">
    <source>
        <dbReference type="Pfam" id="PF00728"/>
    </source>
</evidence>
<evidence type="ECO:0000256" key="4">
    <source>
        <dbReference type="ARBA" id="ARBA00022801"/>
    </source>
</evidence>
<dbReference type="SUPFAM" id="SSF51445">
    <property type="entry name" value="(Trans)glycosidases"/>
    <property type="match status" value="1"/>
</dbReference>
<evidence type="ECO:0000256" key="2">
    <source>
        <dbReference type="ARBA" id="ARBA00006285"/>
    </source>
</evidence>
<evidence type="ECO:0000256" key="3">
    <source>
        <dbReference type="ARBA" id="ARBA00012663"/>
    </source>
</evidence>
<dbReference type="GO" id="GO:0016020">
    <property type="term" value="C:membrane"/>
    <property type="evidence" value="ECO:0007669"/>
    <property type="project" value="TreeGrafter"/>
</dbReference>
<dbReference type="Gene3D" id="3.20.20.80">
    <property type="entry name" value="Glycosidases"/>
    <property type="match status" value="1"/>
</dbReference>
<evidence type="ECO:0000256" key="5">
    <source>
        <dbReference type="PIRSR" id="PIRSR001093-1"/>
    </source>
</evidence>
<dbReference type="GO" id="GO:0005764">
    <property type="term" value="C:lysosome"/>
    <property type="evidence" value="ECO:0007669"/>
    <property type="project" value="TreeGrafter"/>
</dbReference>
<dbReference type="PRINTS" id="PR00738">
    <property type="entry name" value="GLHYDRLASE20"/>
</dbReference>
<feature type="non-terminal residue" evidence="7">
    <location>
        <position position="1"/>
    </location>
</feature>
<dbReference type="GO" id="GO:0030203">
    <property type="term" value="P:glycosaminoglycan metabolic process"/>
    <property type="evidence" value="ECO:0007669"/>
    <property type="project" value="TreeGrafter"/>
</dbReference>
<keyword evidence="4 7" id="KW-0378">Hydrolase</keyword>
<sequence>NLYPVDFQHTNESFSLVMRKEIDIACHDIFGFNRALSTLISQIKVIDYSNSYKYDDTSITDLPKYKYRSLMIDTARHYISIDVIKNQIKAMSLAKFNILHLHISDSQSFPLQTNNLHNPFIINLQNYSYSLEQLHSLQQFSLNLGVFIVVELEMPSHAESWKKQYPELICACGDVLRPFSDVYKVIKSVLTDVNEAVYKAFQLNPMFHLGGDEVNVNCYNTDPETKAEMTKRNLTPQETWRWFHQQVIDIVDEISASSQKIFWQESYGNQNNMSNSIVHIWESTYEMKQAVKNEIYVIRSQGWYLDLNQPGDQRDYFAESWQDFYQVKVQGEIKNETQLKFVLGGSACMFGDRMNDGNIDELIWPRAVAVGIILWSDPTERKLDEVQKIINEYPCKLWQMGVQSGTLGPVEPCPGIHTAKAPLEGWGKLETRSSESYQGWAGIG</sequence>
<dbReference type="Pfam" id="PF00728">
    <property type="entry name" value="Glyco_hydro_20"/>
    <property type="match status" value="1"/>
</dbReference>
<dbReference type="EMBL" id="GDID01003024">
    <property type="protein sequence ID" value="JAP93582.1"/>
    <property type="molecule type" value="Transcribed_RNA"/>
</dbReference>
<dbReference type="InterPro" id="IPR017853">
    <property type="entry name" value="GH"/>
</dbReference>
<feature type="non-terminal residue" evidence="7">
    <location>
        <position position="444"/>
    </location>
</feature>
<dbReference type="InterPro" id="IPR015883">
    <property type="entry name" value="Glyco_hydro_20_cat"/>
</dbReference>
<organism evidence="7">
    <name type="scientific">Trepomonas sp. PC1</name>
    <dbReference type="NCBI Taxonomy" id="1076344"/>
    <lineage>
        <taxon>Eukaryota</taxon>
        <taxon>Metamonada</taxon>
        <taxon>Diplomonadida</taxon>
        <taxon>Hexamitidae</taxon>
        <taxon>Hexamitinae</taxon>
        <taxon>Trepomonas</taxon>
    </lineage>
</organism>
<dbReference type="PANTHER" id="PTHR22600:SF23">
    <property type="entry name" value="BETA-N-ACETYLHEXOSAMINIDASE"/>
    <property type="match status" value="1"/>
</dbReference>
<gene>
    <name evidence="7" type="ORF">TPC1_14084</name>
</gene>
<dbReference type="GO" id="GO:0005975">
    <property type="term" value="P:carbohydrate metabolic process"/>
    <property type="evidence" value="ECO:0007669"/>
    <property type="project" value="InterPro"/>
</dbReference>
<accession>A0A146K9P5</accession>
<dbReference type="PANTHER" id="PTHR22600">
    <property type="entry name" value="BETA-HEXOSAMINIDASE"/>
    <property type="match status" value="1"/>
</dbReference>
<feature type="domain" description="Glycoside hydrolase family 20 catalytic" evidence="6">
    <location>
        <begin position="65"/>
        <end position="377"/>
    </location>
</feature>
<dbReference type="GO" id="GO:0004563">
    <property type="term" value="F:beta-N-acetylhexosaminidase activity"/>
    <property type="evidence" value="ECO:0007669"/>
    <property type="project" value="UniProtKB-EC"/>
</dbReference>
<evidence type="ECO:0000256" key="1">
    <source>
        <dbReference type="ARBA" id="ARBA00001231"/>
    </source>
</evidence>